<feature type="domain" description="Fido" evidence="1">
    <location>
        <begin position="75"/>
        <end position="227"/>
    </location>
</feature>
<evidence type="ECO:0000313" key="2">
    <source>
        <dbReference type="EMBL" id="GLR66615.1"/>
    </source>
</evidence>
<comment type="caution">
    <text evidence="2">The sequence shown here is derived from an EMBL/GenBank/DDBJ whole genome shotgun (WGS) entry which is preliminary data.</text>
</comment>
<gene>
    <name evidence="2" type="ORF">GCM10010909_12950</name>
</gene>
<dbReference type="InterPro" id="IPR040198">
    <property type="entry name" value="Fido_containing"/>
</dbReference>
<organism evidence="2 3">
    <name type="scientific">Acidocella aquatica</name>
    <dbReference type="NCBI Taxonomy" id="1922313"/>
    <lineage>
        <taxon>Bacteria</taxon>
        <taxon>Pseudomonadati</taxon>
        <taxon>Pseudomonadota</taxon>
        <taxon>Alphaproteobacteria</taxon>
        <taxon>Acetobacterales</taxon>
        <taxon>Acidocellaceae</taxon>
        <taxon>Acidocella</taxon>
    </lineage>
</organism>
<dbReference type="PROSITE" id="PS51459">
    <property type="entry name" value="FIDO"/>
    <property type="match status" value="1"/>
</dbReference>
<dbReference type="EMBL" id="BSOS01000026">
    <property type="protein sequence ID" value="GLR66615.1"/>
    <property type="molecule type" value="Genomic_DNA"/>
</dbReference>
<dbReference type="PANTHER" id="PTHR13504">
    <property type="entry name" value="FIDO DOMAIN-CONTAINING PROTEIN DDB_G0283145"/>
    <property type="match status" value="1"/>
</dbReference>
<dbReference type="PANTHER" id="PTHR13504:SF38">
    <property type="entry name" value="FIDO DOMAIN-CONTAINING PROTEIN"/>
    <property type="match status" value="1"/>
</dbReference>
<reference evidence="3" key="1">
    <citation type="journal article" date="2019" name="Int. J. Syst. Evol. Microbiol.">
        <title>The Global Catalogue of Microorganisms (GCM) 10K type strain sequencing project: providing services to taxonomists for standard genome sequencing and annotation.</title>
        <authorList>
            <consortium name="The Broad Institute Genomics Platform"/>
            <consortium name="The Broad Institute Genome Sequencing Center for Infectious Disease"/>
            <person name="Wu L."/>
            <person name="Ma J."/>
        </authorList>
    </citation>
    <scope>NUCLEOTIDE SEQUENCE [LARGE SCALE GENOMIC DNA]</scope>
    <source>
        <strain evidence="3">NBRC 112502</strain>
    </source>
</reference>
<evidence type="ECO:0000259" key="1">
    <source>
        <dbReference type="PROSITE" id="PS51459"/>
    </source>
</evidence>
<dbReference type="Proteomes" id="UP001156641">
    <property type="component" value="Unassembled WGS sequence"/>
</dbReference>
<dbReference type="Pfam" id="PF02661">
    <property type="entry name" value="Fic"/>
    <property type="match status" value="1"/>
</dbReference>
<name>A0ABQ6A5M8_9PROT</name>
<proteinExistence type="predicted"/>
<protein>
    <recommendedName>
        <fullName evidence="1">Fido domain-containing protein</fullName>
    </recommendedName>
</protein>
<dbReference type="SUPFAM" id="SSF140931">
    <property type="entry name" value="Fic-like"/>
    <property type="match status" value="1"/>
</dbReference>
<evidence type="ECO:0000313" key="3">
    <source>
        <dbReference type="Proteomes" id="UP001156641"/>
    </source>
</evidence>
<dbReference type="InterPro" id="IPR036597">
    <property type="entry name" value="Fido-like_dom_sf"/>
</dbReference>
<dbReference type="Gene3D" id="1.10.3290.10">
    <property type="entry name" value="Fido-like domain"/>
    <property type="match status" value="1"/>
</dbReference>
<sequence length="340" mass="38333">MVRLSPDLIATLASDLAEEARAIVRRTAPDLMARAAAFLLLKDSKASYIIEGERPPQDRIQRWGQALGEAGQTALNEEVLLRLQRLVIGRDTRFLHLGWRTQGGFVGTRDRETNAPLPDHVSAKPNDLAALIQGLLAFAERSEVGGLDPIVSAACLAFGFVFVHPFEDGNGRVHRWLLHHVLARRGFNPVGVNFPVSAVFLERIDAYRATLEHFSRPRLLLTQWETTPELNVHVLNDTRDLFGFFDATNEAEFLSACVLETVRNTLPREVEYLRDYDMAKRRIQAFLEMPEPQFDLMLGFLRQNGGCFSKRAREKEFTALTNEEVSAIEGIYADLLLRHG</sequence>
<accession>A0ABQ6A5M8</accession>
<dbReference type="InterPro" id="IPR003812">
    <property type="entry name" value="Fido"/>
</dbReference>
<keyword evidence="3" id="KW-1185">Reference proteome</keyword>